<sequence length="98" mass="10766">MDLVSMFLEILKKPTIGDILSEVVIFIAPIWVAVIVGVLVGWSWKAKWENMGREMLIDCSDSKHSTPESSDSSSTSFDDLAQKDSFSLPPTLDSNSSS</sequence>
<keyword evidence="2" id="KW-0472">Membrane</keyword>
<gene>
    <name evidence="3" type="ORF">HRI_004054800</name>
</gene>
<keyword evidence="4" id="KW-1185">Reference proteome</keyword>
<evidence type="ECO:0000256" key="2">
    <source>
        <dbReference type="SAM" id="Phobius"/>
    </source>
</evidence>
<proteinExistence type="predicted"/>
<name>A0A9W7IXS2_HIBTR</name>
<keyword evidence="2" id="KW-0812">Transmembrane</keyword>
<feature type="region of interest" description="Disordered" evidence="1">
    <location>
        <begin position="60"/>
        <end position="98"/>
    </location>
</feature>
<organism evidence="3 4">
    <name type="scientific">Hibiscus trionum</name>
    <name type="common">Flower of an hour</name>
    <dbReference type="NCBI Taxonomy" id="183268"/>
    <lineage>
        <taxon>Eukaryota</taxon>
        <taxon>Viridiplantae</taxon>
        <taxon>Streptophyta</taxon>
        <taxon>Embryophyta</taxon>
        <taxon>Tracheophyta</taxon>
        <taxon>Spermatophyta</taxon>
        <taxon>Magnoliopsida</taxon>
        <taxon>eudicotyledons</taxon>
        <taxon>Gunneridae</taxon>
        <taxon>Pentapetalae</taxon>
        <taxon>rosids</taxon>
        <taxon>malvids</taxon>
        <taxon>Malvales</taxon>
        <taxon>Malvaceae</taxon>
        <taxon>Malvoideae</taxon>
        <taxon>Hibiscus</taxon>
    </lineage>
</organism>
<dbReference type="Proteomes" id="UP001165190">
    <property type="component" value="Unassembled WGS sequence"/>
</dbReference>
<keyword evidence="2" id="KW-1133">Transmembrane helix</keyword>
<feature type="transmembrane region" description="Helical" evidence="2">
    <location>
        <begin position="20"/>
        <end position="44"/>
    </location>
</feature>
<feature type="compositionally biased region" description="Low complexity" evidence="1">
    <location>
        <begin position="67"/>
        <end position="79"/>
    </location>
</feature>
<dbReference type="AlphaFoldDB" id="A0A9W7IXS2"/>
<evidence type="ECO:0000313" key="4">
    <source>
        <dbReference type="Proteomes" id="UP001165190"/>
    </source>
</evidence>
<dbReference type="EMBL" id="BSYR01000038">
    <property type="protein sequence ID" value="GMJ03856.1"/>
    <property type="molecule type" value="Genomic_DNA"/>
</dbReference>
<protein>
    <submittedName>
        <fullName evidence="3">Uncharacterized protein</fullName>
    </submittedName>
</protein>
<evidence type="ECO:0000313" key="3">
    <source>
        <dbReference type="EMBL" id="GMJ03856.1"/>
    </source>
</evidence>
<reference evidence="3" key="1">
    <citation type="submission" date="2023-05" db="EMBL/GenBank/DDBJ databases">
        <title>Genome and transcriptome analyses reveal genes involved in the formation of fine ridges on petal epidermal cells in Hibiscus trionum.</title>
        <authorList>
            <person name="Koshimizu S."/>
            <person name="Masuda S."/>
            <person name="Ishii T."/>
            <person name="Shirasu K."/>
            <person name="Hoshino A."/>
            <person name="Arita M."/>
        </authorList>
    </citation>
    <scope>NUCLEOTIDE SEQUENCE</scope>
    <source>
        <strain evidence="3">Hamamatsu line</strain>
    </source>
</reference>
<dbReference type="OrthoDB" id="1918055at2759"/>
<comment type="caution">
    <text evidence="3">The sequence shown here is derived from an EMBL/GenBank/DDBJ whole genome shotgun (WGS) entry which is preliminary data.</text>
</comment>
<accession>A0A9W7IXS2</accession>
<evidence type="ECO:0000256" key="1">
    <source>
        <dbReference type="SAM" id="MobiDB-lite"/>
    </source>
</evidence>